<evidence type="ECO:0000313" key="6">
    <source>
        <dbReference type="EMBL" id="RDW67198.1"/>
    </source>
</evidence>
<dbReference type="PANTHER" id="PTHR24161:SF85">
    <property type="entry name" value="PALMITOYLTRANSFERASE HIP14"/>
    <property type="match status" value="1"/>
</dbReference>
<dbReference type="Gene3D" id="1.25.40.20">
    <property type="entry name" value="Ankyrin repeat-containing domain"/>
    <property type="match status" value="2"/>
</dbReference>
<dbReference type="Proteomes" id="UP000256690">
    <property type="component" value="Unassembled WGS sequence"/>
</dbReference>
<dbReference type="SMART" id="SM00248">
    <property type="entry name" value="ANK"/>
    <property type="match status" value="3"/>
</dbReference>
<evidence type="ECO:0000256" key="1">
    <source>
        <dbReference type="ARBA" id="ARBA00012210"/>
    </source>
</evidence>
<keyword evidence="5" id="KW-0732">Signal</keyword>
<dbReference type="PROSITE" id="PS50088">
    <property type="entry name" value="ANK_REPEAT"/>
    <property type="match status" value="2"/>
</dbReference>
<evidence type="ECO:0000256" key="4">
    <source>
        <dbReference type="PROSITE-ProRule" id="PRU00023"/>
    </source>
</evidence>
<keyword evidence="7" id="KW-1185">Reference proteome</keyword>
<gene>
    <name evidence="6" type="ORF">DSM5745_09064</name>
</gene>
<comment type="caution">
    <text evidence="6">The sequence shown here is derived from an EMBL/GenBank/DDBJ whole genome shotgun (WGS) entry which is preliminary data.</text>
</comment>
<dbReference type="RefSeq" id="XP_026600166.1">
    <property type="nucleotide sequence ID" value="XM_026751080.1"/>
</dbReference>
<sequence>MTDLQLTFLLAAATGNTLALEQAYRTNTSILTASNPEGRSALHLAALHGHTAVVHQLLSYGTSAFTKDSAGQTPLHLAAQGSAPEIVELLLQNDCGSGCSVRDNTCKTAIFYAYQNPNEEILARFQKYAPSCGSGCALTPSIILGGGGGVGATQSDYFGSVSVSVSASASSCGRGRAPTERTAIRS</sequence>
<dbReference type="GeneID" id="38119434"/>
<dbReference type="SUPFAM" id="SSF48403">
    <property type="entry name" value="Ankyrin repeat"/>
    <property type="match status" value="1"/>
</dbReference>
<dbReference type="AlphaFoldDB" id="A0A3D8QZT1"/>
<dbReference type="GO" id="GO:0019706">
    <property type="term" value="F:protein-cysteine S-palmitoyltransferase activity"/>
    <property type="evidence" value="ECO:0007669"/>
    <property type="project" value="UniProtKB-EC"/>
</dbReference>
<dbReference type="InterPro" id="IPR002110">
    <property type="entry name" value="Ankyrin_rpt"/>
</dbReference>
<name>A0A3D8QZT1_9EURO</name>
<evidence type="ECO:0000256" key="2">
    <source>
        <dbReference type="ARBA" id="ARBA00022737"/>
    </source>
</evidence>
<feature type="repeat" description="ANK" evidence="4">
    <location>
        <begin position="37"/>
        <end position="69"/>
    </location>
</feature>
<dbReference type="EC" id="2.3.1.225" evidence="1"/>
<feature type="repeat" description="ANK" evidence="4">
    <location>
        <begin position="70"/>
        <end position="93"/>
    </location>
</feature>
<proteinExistence type="predicted"/>
<protein>
    <recommendedName>
        <fullName evidence="1">protein S-acyltransferase</fullName>
        <ecNumber evidence="1">2.3.1.225</ecNumber>
    </recommendedName>
</protein>
<reference evidence="6 7" key="1">
    <citation type="journal article" date="2018" name="IMA Fungus">
        <title>IMA Genome-F 9: Draft genome sequence of Annulohypoxylon stygium, Aspergillus mulundensis, Berkeleyomyces basicola (syn. Thielaviopsis basicola), Ceratocystis smalleyi, two Cercospora beticola strains, Coleophoma cylindrospora, Fusarium fracticaudum, Phialophora cf. hyalina, and Morchella septimelata.</title>
        <authorList>
            <person name="Wingfield B.D."/>
            <person name="Bills G.F."/>
            <person name="Dong Y."/>
            <person name="Huang W."/>
            <person name="Nel W.J."/>
            <person name="Swalarsk-Parry B.S."/>
            <person name="Vaghefi N."/>
            <person name="Wilken P.M."/>
            <person name="An Z."/>
            <person name="de Beer Z.W."/>
            <person name="De Vos L."/>
            <person name="Chen L."/>
            <person name="Duong T.A."/>
            <person name="Gao Y."/>
            <person name="Hammerbacher A."/>
            <person name="Kikkert J.R."/>
            <person name="Li Y."/>
            <person name="Li H."/>
            <person name="Li K."/>
            <person name="Li Q."/>
            <person name="Liu X."/>
            <person name="Ma X."/>
            <person name="Naidoo K."/>
            <person name="Pethybridge S.J."/>
            <person name="Sun J."/>
            <person name="Steenkamp E.T."/>
            <person name="van der Nest M.A."/>
            <person name="van Wyk S."/>
            <person name="Wingfield M.J."/>
            <person name="Xiong C."/>
            <person name="Yue Q."/>
            <person name="Zhang X."/>
        </authorList>
    </citation>
    <scope>NUCLEOTIDE SEQUENCE [LARGE SCALE GENOMIC DNA]</scope>
    <source>
        <strain evidence="6 7">DSM 5745</strain>
    </source>
</reference>
<evidence type="ECO:0000256" key="5">
    <source>
        <dbReference type="SAM" id="SignalP"/>
    </source>
</evidence>
<feature type="chain" id="PRO_5017830358" description="protein S-acyltransferase" evidence="5">
    <location>
        <begin position="20"/>
        <end position="186"/>
    </location>
</feature>
<keyword evidence="3 4" id="KW-0040">ANK repeat</keyword>
<dbReference type="PANTHER" id="PTHR24161">
    <property type="entry name" value="ANK_REP_REGION DOMAIN-CONTAINING PROTEIN-RELATED"/>
    <property type="match status" value="1"/>
</dbReference>
<accession>A0A3D8QZT1</accession>
<dbReference type="InterPro" id="IPR036770">
    <property type="entry name" value="Ankyrin_rpt-contain_sf"/>
</dbReference>
<dbReference type="Pfam" id="PF12796">
    <property type="entry name" value="Ank_2"/>
    <property type="match status" value="1"/>
</dbReference>
<dbReference type="PROSITE" id="PS50297">
    <property type="entry name" value="ANK_REP_REGION"/>
    <property type="match status" value="2"/>
</dbReference>
<evidence type="ECO:0000256" key="3">
    <source>
        <dbReference type="ARBA" id="ARBA00023043"/>
    </source>
</evidence>
<dbReference type="OrthoDB" id="366390at2759"/>
<evidence type="ECO:0000313" key="7">
    <source>
        <dbReference type="Proteomes" id="UP000256690"/>
    </source>
</evidence>
<organism evidence="6 7">
    <name type="scientific">Aspergillus mulundensis</name>
    <dbReference type="NCBI Taxonomy" id="1810919"/>
    <lineage>
        <taxon>Eukaryota</taxon>
        <taxon>Fungi</taxon>
        <taxon>Dikarya</taxon>
        <taxon>Ascomycota</taxon>
        <taxon>Pezizomycotina</taxon>
        <taxon>Eurotiomycetes</taxon>
        <taxon>Eurotiomycetidae</taxon>
        <taxon>Eurotiales</taxon>
        <taxon>Aspergillaceae</taxon>
        <taxon>Aspergillus</taxon>
        <taxon>Aspergillus subgen. Nidulantes</taxon>
    </lineage>
</organism>
<feature type="signal peptide" evidence="5">
    <location>
        <begin position="1"/>
        <end position="19"/>
    </location>
</feature>
<keyword evidence="2" id="KW-0677">Repeat</keyword>
<dbReference type="STRING" id="1810919.A0A3D8QZT1"/>
<dbReference type="EMBL" id="PVWQ01000012">
    <property type="protein sequence ID" value="RDW67198.1"/>
    <property type="molecule type" value="Genomic_DNA"/>
</dbReference>